<evidence type="ECO:0000313" key="4">
    <source>
        <dbReference type="Proteomes" id="UP000179441"/>
    </source>
</evidence>
<gene>
    <name evidence="2" type="ORF">BKG82_19560</name>
    <name evidence="3" type="ORF">BKG84_23650</name>
</gene>
<keyword evidence="1" id="KW-0472">Membrane</keyword>
<name>A0A1S1M0V2_MYCCH</name>
<evidence type="ECO:0000313" key="2">
    <source>
        <dbReference type="EMBL" id="OHU51676.1"/>
    </source>
</evidence>
<organism evidence="3 4">
    <name type="scientific">Mycobacteroides chelonae</name>
    <name type="common">Mycobacterium chelonae</name>
    <dbReference type="NCBI Taxonomy" id="1774"/>
    <lineage>
        <taxon>Bacteria</taxon>
        <taxon>Bacillati</taxon>
        <taxon>Actinomycetota</taxon>
        <taxon>Actinomycetes</taxon>
        <taxon>Mycobacteriales</taxon>
        <taxon>Mycobacteriaceae</taxon>
        <taxon>Mycobacteroides</taxon>
    </lineage>
</organism>
<dbReference type="Proteomes" id="UP000180043">
    <property type="component" value="Unassembled WGS sequence"/>
</dbReference>
<dbReference type="RefSeq" id="WP_057968347.1">
    <property type="nucleotide sequence ID" value="NZ_CP050145.1"/>
</dbReference>
<evidence type="ECO:0000313" key="5">
    <source>
        <dbReference type="Proteomes" id="UP000180043"/>
    </source>
</evidence>
<protein>
    <submittedName>
        <fullName evidence="3">Uncharacterized protein</fullName>
    </submittedName>
</protein>
<dbReference type="EMBL" id="MLIQ01000022">
    <property type="protein sequence ID" value="OHU51676.1"/>
    <property type="molecule type" value="Genomic_DNA"/>
</dbReference>
<feature type="transmembrane region" description="Helical" evidence="1">
    <location>
        <begin position="16"/>
        <end position="35"/>
    </location>
</feature>
<feature type="transmembrane region" description="Helical" evidence="1">
    <location>
        <begin position="94"/>
        <end position="117"/>
    </location>
</feature>
<feature type="transmembrane region" description="Helical" evidence="1">
    <location>
        <begin position="41"/>
        <end position="61"/>
    </location>
</feature>
<proteinExistence type="predicted"/>
<evidence type="ECO:0000313" key="3">
    <source>
        <dbReference type="EMBL" id="OHU76317.1"/>
    </source>
</evidence>
<keyword evidence="4" id="KW-1185">Reference proteome</keyword>
<reference evidence="4 5" key="1">
    <citation type="submission" date="2016-10" db="EMBL/GenBank/DDBJ databases">
        <title>Evaluation of Human, Veterinary and Environmental Mycobacterium chelonae Isolates by Core Genome Phylogenomic Analysis, Targeted Gene Comparison, and Anti-microbial Susceptibility Patterns: A Tale of Mistaken Identities.</title>
        <authorList>
            <person name="Fogelson S.B."/>
            <person name="Camus A.C."/>
            <person name="Lorenz W."/>
            <person name="Vasireddy R."/>
            <person name="Vasireddy S."/>
            <person name="Smith T."/>
            <person name="Brown-Elliott B.A."/>
            <person name="Wallace R.J.Jr."/>
            <person name="Hasan N.A."/>
            <person name="Reischl U."/>
            <person name="Sanchez S."/>
        </authorList>
    </citation>
    <scope>NUCLEOTIDE SEQUENCE [LARGE SCALE GENOMIC DNA]</scope>
    <source>
        <strain evidence="2 5">15515</strain>
        <strain evidence="3 4">15518</strain>
    </source>
</reference>
<dbReference type="EMBL" id="MLIS01000003">
    <property type="protein sequence ID" value="OHU76317.1"/>
    <property type="molecule type" value="Genomic_DNA"/>
</dbReference>
<comment type="caution">
    <text evidence="3">The sequence shown here is derived from an EMBL/GenBank/DDBJ whole genome shotgun (WGS) entry which is preliminary data.</text>
</comment>
<keyword evidence="1" id="KW-1133">Transmembrane helix</keyword>
<sequence>MWTRRRSSVEGPRIKASARVLASVLFIASFPVAVINGATTWGWIAASFGLVCGLFLLPSSLMRLVTPSRQVTVDAGRHLRDSEILERPRPRRDISFAVVAALIVMVVVLGVLEAFAAPGHPESWIWAGWWMWIGVNAVCSIDDWWQGWHVPERGVR</sequence>
<dbReference type="AlphaFoldDB" id="A0A1S1M0V2"/>
<keyword evidence="1" id="KW-0812">Transmembrane</keyword>
<evidence type="ECO:0000256" key="1">
    <source>
        <dbReference type="SAM" id="Phobius"/>
    </source>
</evidence>
<dbReference type="Proteomes" id="UP000179441">
    <property type="component" value="Unassembled WGS sequence"/>
</dbReference>
<accession>A0A1S1M0V2</accession>